<dbReference type="InterPro" id="IPR003593">
    <property type="entry name" value="AAA+_ATPase"/>
</dbReference>
<accession>A0A2T0TJJ3</accession>
<dbReference type="SMART" id="SM00963">
    <property type="entry name" value="SRP54_N"/>
    <property type="match status" value="1"/>
</dbReference>
<evidence type="ECO:0000256" key="6">
    <source>
        <dbReference type="ARBA" id="ARBA00023136"/>
    </source>
</evidence>
<comment type="subunit">
    <text evidence="9">Part of the signal recognition particle protein translocation system, which is composed of SRP and FtsY.</text>
</comment>
<feature type="binding site" evidence="9">
    <location>
        <begin position="215"/>
        <end position="222"/>
    </location>
    <ligand>
        <name>GTP</name>
        <dbReference type="ChEBI" id="CHEBI:37565"/>
    </ligand>
</feature>
<organism evidence="12 13">
    <name type="scientific">Geodermatophilus tzadiensis</name>
    <dbReference type="NCBI Taxonomy" id="1137988"/>
    <lineage>
        <taxon>Bacteria</taxon>
        <taxon>Bacillati</taxon>
        <taxon>Actinomycetota</taxon>
        <taxon>Actinomycetes</taxon>
        <taxon>Geodermatophilales</taxon>
        <taxon>Geodermatophilaceae</taxon>
        <taxon>Geodermatophilus</taxon>
    </lineage>
</organism>
<gene>
    <name evidence="9" type="primary">ftsY</name>
    <name evidence="12" type="ORF">LY71_11573</name>
</gene>
<dbReference type="GO" id="GO:0005886">
    <property type="term" value="C:plasma membrane"/>
    <property type="evidence" value="ECO:0007669"/>
    <property type="project" value="UniProtKB-SubCell"/>
</dbReference>
<keyword evidence="7 9" id="KW-0675">Receptor</keyword>
<feature type="compositionally biased region" description="Pro residues" evidence="10">
    <location>
        <begin position="45"/>
        <end position="60"/>
    </location>
</feature>
<evidence type="ECO:0000256" key="5">
    <source>
        <dbReference type="ARBA" id="ARBA00023134"/>
    </source>
</evidence>
<dbReference type="GO" id="GO:0005737">
    <property type="term" value="C:cytoplasm"/>
    <property type="evidence" value="ECO:0007669"/>
    <property type="project" value="UniProtKB-SubCell"/>
</dbReference>
<dbReference type="OrthoDB" id="9804720at2"/>
<evidence type="ECO:0000313" key="13">
    <source>
        <dbReference type="Proteomes" id="UP000239210"/>
    </source>
</evidence>
<dbReference type="Pfam" id="PF00448">
    <property type="entry name" value="SRP54"/>
    <property type="match status" value="1"/>
</dbReference>
<evidence type="ECO:0000256" key="4">
    <source>
        <dbReference type="ARBA" id="ARBA00022801"/>
    </source>
</evidence>
<keyword evidence="1 9" id="KW-1003">Cell membrane</keyword>
<dbReference type="InterPro" id="IPR004390">
    <property type="entry name" value="SR_rcpt_FtsY"/>
</dbReference>
<feature type="compositionally biased region" description="Pro residues" evidence="10">
    <location>
        <begin position="80"/>
        <end position="92"/>
    </location>
</feature>
<dbReference type="GO" id="GO:0005047">
    <property type="term" value="F:signal recognition particle binding"/>
    <property type="evidence" value="ECO:0007669"/>
    <property type="project" value="TreeGrafter"/>
</dbReference>
<reference evidence="12 13" key="1">
    <citation type="submission" date="2018-03" db="EMBL/GenBank/DDBJ databases">
        <title>Genomic Encyclopedia of Archaeal and Bacterial Type Strains, Phase II (KMG-II): from individual species to whole genera.</title>
        <authorList>
            <person name="Goeker M."/>
        </authorList>
    </citation>
    <scope>NUCLEOTIDE SEQUENCE [LARGE SCALE GENOMIC DNA]</scope>
    <source>
        <strain evidence="12 13">DSM 45416</strain>
    </source>
</reference>
<evidence type="ECO:0000256" key="2">
    <source>
        <dbReference type="ARBA" id="ARBA00022490"/>
    </source>
</evidence>
<sequence length="410" mass="42450">MEFVLIAIAILLVALVAGVGLLVGRGRRTTRLDDDAASGTTLTRPRPPAAPPTAEQPPPAGATASGLGLAPAEPDAVTPEAPPEVELPPAVPEPDLVFETPPPSAGRLVRLRSRLARSQSSLGRGLLTVLARERLTEDDWEEVEETLLAADVGVAATTQIVDRLRTQAMVLATASPADLRALLVRELTAVLGPDLDRTLGTDRREGRPGVVLVVGVNGAGKTTTVGKIARVLVGDGRSVVLGAADTFRAAAADQLETWGERVGVLTVRGREGADPASVAFEAVRTGVEAEVDTVVVDTAGRLHTKSGLMDELGKIKRVVEKQSPVTETLLVLDATTGQNGIVQARVFTSAVEVTGIVLTKLDGTAKGGIVVSVQRELGIPVKLIGLGEGADDLAPFEPEVFAEGLVGGAD</sequence>
<comment type="subcellular location">
    <subcellularLocation>
        <location evidence="9">Cell membrane</location>
        <topology evidence="9">Peripheral membrane protein</topology>
        <orientation evidence="9">Cytoplasmic side</orientation>
    </subcellularLocation>
    <subcellularLocation>
        <location evidence="9">Cytoplasm</location>
    </subcellularLocation>
</comment>
<dbReference type="SMART" id="SM00382">
    <property type="entry name" value="AAA"/>
    <property type="match status" value="1"/>
</dbReference>
<dbReference type="Gene3D" id="3.40.50.300">
    <property type="entry name" value="P-loop containing nucleotide triphosphate hydrolases"/>
    <property type="match status" value="1"/>
</dbReference>
<keyword evidence="3 9" id="KW-0547">Nucleotide-binding</keyword>
<dbReference type="InterPro" id="IPR000897">
    <property type="entry name" value="SRP54_GTPase_dom"/>
</dbReference>
<comment type="similarity">
    <text evidence="9">Belongs to the GTP-binding SRP family. FtsY subfamily.</text>
</comment>
<keyword evidence="4 9" id="KW-0378">Hydrolase</keyword>
<dbReference type="SMART" id="SM00962">
    <property type="entry name" value="SRP54"/>
    <property type="match status" value="1"/>
</dbReference>
<dbReference type="PANTHER" id="PTHR43134">
    <property type="entry name" value="SIGNAL RECOGNITION PARTICLE RECEPTOR SUBUNIT ALPHA"/>
    <property type="match status" value="1"/>
</dbReference>
<dbReference type="PANTHER" id="PTHR43134:SF1">
    <property type="entry name" value="SIGNAL RECOGNITION PARTICLE RECEPTOR SUBUNIT ALPHA"/>
    <property type="match status" value="1"/>
</dbReference>
<dbReference type="GO" id="GO:0006614">
    <property type="term" value="P:SRP-dependent cotranslational protein targeting to membrane"/>
    <property type="evidence" value="ECO:0007669"/>
    <property type="project" value="InterPro"/>
</dbReference>
<keyword evidence="5 9" id="KW-0342">GTP-binding</keyword>
<dbReference type="SUPFAM" id="SSF52540">
    <property type="entry name" value="P-loop containing nucleoside triphosphate hydrolases"/>
    <property type="match status" value="1"/>
</dbReference>
<keyword evidence="13" id="KW-1185">Reference proteome</keyword>
<dbReference type="InterPro" id="IPR042101">
    <property type="entry name" value="SRP54_N_sf"/>
</dbReference>
<dbReference type="Gene3D" id="1.20.120.140">
    <property type="entry name" value="Signal recognition particle SRP54, nucleotide-binding domain"/>
    <property type="match status" value="1"/>
</dbReference>
<dbReference type="RefSeq" id="WP_106280149.1">
    <property type="nucleotide sequence ID" value="NZ_PVTG01000015.1"/>
</dbReference>
<comment type="catalytic activity">
    <reaction evidence="8 9">
        <text>GTP + H2O = GDP + phosphate + H(+)</text>
        <dbReference type="Rhea" id="RHEA:19669"/>
        <dbReference type="ChEBI" id="CHEBI:15377"/>
        <dbReference type="ChEBI" id="CHEBI:15378"/>
        <dbReference type="ChEBI" id="CHEBI:37565"/>
        <dbReference type="ChEBI" id="CHEBI:43474"/>
        <dbReference type="ChEBI" id="CHEBI:58189"/>
        <dbReference type="EC" id="3.6.5.4"/>
    </reaction>
</comment>
<protein>
    <recommendedName>
        <fullName evidence="9">Signal recognition particle receptor FtsY</fullName>
        <shortName evidence="9">SRP receptor</shortName>
        <ecNumber evidence="9">3.6.5.4</ecNumber>
    </recommendedName>
</protein>
<comment type="caution">
    <text evidence="12">The sequence shown here is derived from an EMBL/GenBank/DDBJ whole genome shotgun (WGS) entry which is preliminary data.</text>
</comment>
<feature type="binding site" evidence="9">
    <location>
        <begin position="297"/>
        <end position="301"/>
    </location>
    <ligand>
        <name>GTP</name>
        <dbReference type="ChEBI" id="CHEBI:37565"/>
    </ligand>
</feature>
<evidence type="ECO:0000256" key="10">
    <source>
        <dbReference type="SAM" id="MobiDB-lite"/>
    </source>
</evidence>
<evidence type="ECO:0000256" key="7">
    <source>
        <dbReference type="ARBA" id="ARBA00023170"/>
    </source>
</evidence>
<evidence type="ECO:0000256" key="8">
    <source>
        <dbReference type="ARBA" id="ARBA00048027"/>
    </source>
</evidence>
<dbReference type="NCBIfam" id="TIGR00064">
    <property type="entry name" value="ftsY"/>
    <property type="match status" value="1"/>
</dbReference>
<dbReference type="InterPro" id="IPR036225">
    <property type="entry name" value="SRP/SRP_N"/>
</dbReference>
<evidence type="ECO:0000313" key="12">
    <source>
        <dbReference type="EMBL" id="PRY45678.1"/>
    </source>
</evidence>
<dbReference type="Proteomes" id="UP000239210">
    <property type="component" value="Unassembled WGS sequence"/>
</dbReference>
<dbReference type="FunFam" id="3.40.50.300:FF:000053">
    <property type="entry name" value="Signal recognition particle receptor FtsY"/>
    <property type="match status" value="1"/>
</dbReference>
<dbReference type="GO" id="GO:0003924">
    <property type="term" value="F:GTPase activity"/>
    <property type="evidence" value="ECO:0007669"/>
    <property type="project" value="UniProtKB-UniRule"/>
</dbReference>
<feature type="compositionally biased region" description="Low complexity" evidence="10">
    <location>
        <begin position="70"/>
        <end position="79"/>
    </location>
</feature>
<feature type="binding site" evidence="9">
    <location>
        <begin position="359"/>
        <end position="362"/>
    </location>
    <ligand>
        <name>GTP</name>
        <dbReference type="ChEBI" id="CHEBI:37565"/>
    </ligand>
</feature>
<dbReference type="GO" id="GO:0005525">
    <property type="term" value="F:GTP binding"/>
    <property type="evidence" value="ECO:0007669"/>
    <property type="project" value="UniProtKB-UniRule"/>
</dbReference>
<dbReference type="InterPro" id="IPR027417">
    <property type="entry name" value="P-loop_NTPase"/>
</dbReference>
<evidence type="ECO:0000256" key="3">
    <source>
        <dbReference type="ARBA" id="ARBA00022741"/>
    </source>
</evidence>
<dbReference type="HAMAP" id="MF_00920">
    <property type="entry name" value="FtsY"/>
    <property type="match status" value="1"/>
</dbReference>
<dbReference type="EMBL" id="PVTG01000015">
    <property type="protein sequence ID" value="PRY45678.1"/>
    <property type="molecule type" value="Genomic_DNA"/>
</dbReference>
<dbReference type="EC" id="3.6.5.4" evidence="9"/>
<keyword evidence="6 9" id="KW-0472">Membrane</keyword>
<dbReference type="SUPFAM" id="SSF47364">
    <property type="entry name" value="Domain of the SRP/SRP receptor G-proteins"/>
    <property type="match status" value="1"/>
</dbReference>
<dbReference type="AlphaFoldDB" id="A0A2T0TJJ3"/>
<dbReference type="FunFam" id="1.20.120.140:FF:000002">
    <property type="entry name" value="Signal recognition particle receptor FtsY"/>
    <property type="match status" value="1"/>
</dbReference>
<dbReference type="PROSITE" id="PS00300">
    <property type="entry name" value="SRP54"/>
    <property type="match status" value="1"/>
</dbReference>
<proteinExistence type="inferred from homology"/>
<evidence type="ECO:0000256" key="1">
    <source>
        <dbReference type="ARBA" id="ARBA00022475"/>
    </source>
</evidence>
<evidence type="ECO:0000259" key="11">
    <source>
        <dbReference type="PROSITE" id="PS00300"/>
    </source>
</evidence>
<name>A0A2T0TJJ3_9ACTN</name>
<dbReference type="Pfam" id="PF02881">
    <property type="entry name" value="SRP54_N"/>
    <property type="match status" value="1"/>
</dbReference>
<feature type="region of interest" description="Disordered" evidence="10">
    <location>
        <begin position="32"/>
        <end position="98"/>
    </location>
</feature>
<feature type="domain" description="SRP54-type proteins GTP-binding" evidence="11">
    <location>
        <begin position="380"/>
        <end position="393"/>
    </location>
</feature>
<comment type="function">
    <text evidence="9">Involved in targeting and insertion of nascent membrane proteins into the cytoplasmic membrane. Acts as a receptor for the complex formed by the signal recognition particle (SRP) and the ribosome-nascent chain (RNC).</text>
</comment>
<dbReference type="InterPro" id="IPR013822">
    <property type="entry name" value="Signal_recog_particl_SRP54_hlx"/>
</dbReference>
<evidence type="ECO:0000256" key="9">
    <source>
        <dbReference type="HAMAP-Rule" id="MF_00920"/>
    </source>
</evidence>
<keyword evidence="2 9" id="KW-0963">Cytoplasm</keyword>